<dbReference type="PROSITE" id="PS50878">
    <property type="entry name" value="RT_POL"/>
    <property type="match status" value="1"/>
</dbReference>
<comment type="subcellular location">
    <subcellularLocation>
        <location evidence="1">Mitochondrion</location>
    </subcellularLocation>
</comment>
<comment type="caution">
    <text evidence="5">The sequence shown here is derived from an EMBL/GenBank/DDBJ whole genome shotgun (WGS) entry which is preliminary data.</text>
</comment>
<dbReference type="InterPro" id="IPR000477">
    <property type="entry name" value="RT_dom"/>
</dbReference>
<dbReference type="Proteomes" id="UP000265631">
    <property type="component" value="Unassembled WGS sequence"/>
</dbReference>
<sequence length="1476" mass="167238">MSSRGDYSVMLDMLASSQEDNVDVGQDYRDFVDDDEFHEDAVPSELLLKSLTLWSANLKQSAKRVGLLEQAIYDRGSGRPHIIACQDPSDSQIYRGLPGYEFWCSTKGIFTEEHYRCWLNKTPKNGKASESGSVSARNNPGSNGNTVDMTNIAATNTTENISSDAPNNANQAEPPQADAVDKEPKMHKVCFYVHKSIPTTSWNVLVDPNTNHGLVATLELLTASGKLAIHNVYNHEARLDIEGLFNYIPTFGYHDYDNILLGDFNFHHHAWSPRELYRSETQASRDFFNGTKECHLKLQTTPGEITFSNKNESQSSAKRSTIDLTFASNRISVRSCEATMPTGFESDHRIIETQIQQTVALEQRFRYDWRSVNRRDFEEELTKHMPSDDHPVSTPEEINEYADKIVAAMQKTIEICVRKIKIGIPVRRVNQLEKDLKSLSEKIARTSRDGTPEAEPRLKSLNRLYAKKKREIWQQFTGDPPATPADSFKLAKLGEQISQPIEPCQVPTLQHDGVTATTDAKKIALFKKVTFRRNDHPKSKRVPDLTKNDKGVLEKKIDVQINLTDERLEELIRKAPKGKSPGIDGITNEAIQFGNRRMRRALLRLFQGSFLINYHPTAFKHEILVMVRKKGRPAHDPKSWRPIALLSAIGKLQERALAQAMMAALRKYFTKLPACQFGMKTTTEAIQCLLEHVYSAQLKGLCVTIAGLDIGGAFNNVFREFLLSEMQRKNFPDSVIEFIRSFLSYSTAEFKLPGLTSGKFDLNVSIPQGSPLSCILWFIFSAIILEHLKIKPTSNTKDVATTAFAFVDDIYLIAVSDSYERNCRALEKLHGDPALKGKQLDGEELESFRGSIIEISHQMDIEFDPGKYHMMHFVKSREKAENFPKDKLVIAGFEMKIEPSMTILGVVISPNLSWEAHIHKLVTKVHQRMGYLCLISGATWGPSLKTMRTLFLTKVRPALTYAAGAWFIRRGRYDSSLHRQITNGQMEELEKAHTYCLKRISGAWGNTAAQILEKELFISDIWTELYTQATVQRAKSFLTMDQRSRPKRQEEHYCKSGRKRTKYVSLKDKGPRNPYVDLELEACSLIISARCNLEIRHLTDDRPGQAQKEWDNLDKRNRIITKLARVRASEDLRRRWREYRLGREILRGIPAGGDCKERPLPAALIEDCGKKSLGYYSNMSRAHSTILLQCRTEFIGLKARLNTNGIKNDKSGTKNGKSGTRDDKTGIKDGSQTVKTPFCRCNRGRETPYHLFIECKVFSAARELLAKRVKRMSYEDLFTKYSKVAADWALQYFDIEQFDTARARELSADFPPIEGISPARRNDDESPSAPRRSHGANTWQSRHVSSLGSDPRSQRPTSTSHSSDNATASSPPNSQSARTYRYNLRSRVFLLPSGTFPRSSDFLAFQHRKRKSTKFSTTPPSPFRRTPHIVPKLEKRLHPVLHGPQIRDLAGAGWVVTAPTACDGVIESHKGLLLLR</sequence>
<accession>A0A395M6B8</accession>
<feature type="region of interest" description="Disordered" evidence="3">
    <location>
        <begin position="125"/>
        <end position="180"/>
    </location>
</feature>
<dbReference type="InterPro" id="IPR036691">
    <property type="entry name" value="Endo/exonu/phosph_ase_sf"/>
</dbReference>
<organism evidence="5 6">
    <name type="scientific">Fusarium flagelliforme</name>
    <dbReference type="NCBI Taxonomy" id="2675880"/>
    <lineage>
        <taxon>Eukaryota</taxon>
        <taxon>Fungi</taxon>
        <taxon>Dikarya</taxon>
        <taxon>Ascomycota</taxon>
        <taxon>Pezizomycotina</taxon>
        <taxon>Sordariomycetes</taxon>
        <taxon>Hypocreomycetidae</taxon>
        <taxon>Hypocreales</taxon>
        <taxon>Nectriaceae</taxon>
        <taxon>Fusarium</taxon>
        <taxon>Fusarium incarnatum-equiseti species complex</taxon>
    </lineage>
</organism>
<keyword evidence="6" id="KW-1185">Reference proteome</keyword>
<dbReference type="Pfam" id="PF14529">
    <property type="entry name" value="Exo_endo_phos_2"/>
    <property type="match status" value="1"/>
</dbReference>
<dbReference type="EMBL" id="PXXK01000576">
    <property type="protein sequence ID" value="RFN43415.1"/>
    <property type="molecule type" value="Genomic_DNA"/>
</dbReference>
<dbReference type="InterPro" id="IPR005135">
    <property type="entry name" value="Endo/exonuclease/phosphatase"/>
</dbReference>
<dbReference type="Gene3D" id="3.60.10.10">
    <property type="entry name" value="Endonuclease/exonuclease/phosphatase"/>
    <property type="match status" value="1"/>
</dbReference>
<evidence type="ECO:0000259" key="4">
    <source>
        <dbReference type="PROSITE" id="PS50878"/>
    </source>
</evidence>
<name>A0A395M6B8_9HYPO</name>
<dbReference type="SUPFAM" id="SSF56219">
    <property type="entry name" value="DNase I-like"/>
    <property type="match status" value="1"/>
</dbReference>
<feature type="compositionally biased region" description="Polar residues" evidence="3">
    <location>
        <begin position="128"/>
        <end position="149"/>
    </location>
</feature>
<evidence type="ECO:0000313" key="6">
    <source>
        <dbReference type="Proteomes" id="UP000265631"/>
    </source>
</evidence>
<feature type="compositionally biased region" description="Polar residues" evidence="3">
    <location>
        <begin position="1335"/>
        <end position="1348"/>
    </location>
</feature>
<evidence type="ECO:0000256" key="2">
    <source>
        <dbReference type="ARBA" id="ARBA00023128"/>
    </source>
</evidence>
<feature type="compositionally biased region" description="Polar residues" evidence="3">
    <location>
        <begin position="1354"/>
        <end position="1377"/>
    </location>
</feature>
<feature type="region of interest" description="Disordered" evidence="3">
    <location>
        <begin position="1206"/>
        <end position="1229"/>
    </location>
</feature>
<dbReference type="PANTHER" id="PTHR19446">
    <property type="entry name" value="REVERSE TRANSCRIPTASES"/>
    <property type="match status" value="1"/>
</dbReference>
<feature type="compositionally biased region" description="Polar residues" evidence="3">
    <location>
        <begin position="162"/>
        <end position="173"/>
    </location>
</feature>
<feature type="domain" description="Reverse transcriptase" evidence="4">
    <location>
        <begin position="608"/>
        <end position="908"/>
    </location>
</feature>
<feature type="compositionally biased region" description="Low complexity" evidence="3">
    <location>
        <begin position="150"/>
        <end position="161"/>
    </location>
</feature>
<dbReference type="InterPro" id="IPR043502">
    <property type="entry name" value="DNA/RNA_pol_sf"/>
</dbReference>
<dbReference type="SUPFAM" id="SSF56672">
    <property type="entry name" value="DNA/RNA polymerases"/>
    <property type="match status" value="1"/>
</dbReference>
<evidence type="ECO:0000256" key="1">
    <source>
        <dbReference type="ARBA" id="ARBA00004173"/>
    </source>
</evidence>
<gene>
    <name evidence="5" type="ORF">FIE12Z_12335</name>
</gene>
<keyword evidence="2" id="KW-0496">Mitochondrion</keyword>
<protein>
    <submittedName>
        <fullName evidence="5">Zinc knuckle</fullName>
    </submittedName>
</protein>
<proteinExistence type="predicted"/>
<dbReference type="STRING" id="2594813.A0A395M6B8"/>
<evidence type="ECO:0000313" key="5">
    <source>
        <dbReference type="EMBL" id="RFN43415.1"/>
    </source>
</evidence>
<dbReference type="GO" id="GO:0003824">
    <property type="term" value="F:catalytic activity"/>
    <property type="evidence" value="ECO:0007669"/>
    <property type="project" value="InterPro"/>
</dbReference>
<evidence type="ECO:0000256" key="3">
    <source>
        <dbReference type="SAM" id="MobiDB-lite"/>
    </source>
</evidence>
<dbReference type="GO" id="GO:0005739">
    <property type="term" value="C:mitochondrion"/>
    <property type="evidence" value="ECO:0007669"/>
    <property type="project" value="UniProtKB-SubCell"/>
</dbReference>
<dbReference type="Pfam" id="PF00078">
    <property type="entry name" value="RVT_1"/>
    <property type="match status" value="1"/>
</dbReference>
<feature type="region of interest" description="Disordered" evidence="3">
    <location>
        <begin position="1309"/>
        <end position="1377"/>
    </location>
</feature>
<reference evidence="5 6" key="1">
    <citation type="journal article" date="2018" name="PLoS Pathog.">
        <title>Evolution of structural diversity of trichothecenes, a family of toxins produced by plant pathogenic and entomopathogenic fungi.</title>
        <authorList>
            <person name="Proctor R.H."/>
            <person name="McCormick S.P."/>
            <person name="Kim H.S."/>
            <person name="Cardoza R.E."/>
            <person name="Stanley A.M."/>
            <person name="Lindo L."/>
            <person name="Kelly A."/>
            <person name="Brown D.W."/>
            <person name="Lee T."/>
            <person name="Vaughan M.M."/>
            <person name="Alexander N.J."/>
            <person name="Busman M."/>
            <person name="Gutierrez S."/>
        </authorList>
    </citation>
    <scope>NUCLEOTIDE SEQUENCE [LARGE SCALE GENOMIC DNA]</scope>
    <source>
        <strain evidence="5 6">NRRL 13405</strain>
    </source>
</reference>